<sequence>MAFISAQNIKHKFIMENTYTFHSSFTLELIIQNTILYELNKGKNLDCLEVSNGITLQIPNIISKFHQPKNSWRIKRRYLKKLKYTQMLKSHQNDLKKLGTDASTPQNFI</sequence>
<dbReference type="EMBL" id="CP056069">
    <property type="protein sequence ID" value="UVC49444.1"/>
    <property type="molecule type" value="Genomic_DNA"/>
</dbReference>
<dbReference type="Proteomes" id="UP000244811">
    <property type="component" value="Chromosome 1"/>
</dbReference>
<gene>
    <name evidence="1" type="ORF">MACK_003279</name>
</gene>
<dbReference type="AlphaFoldDB" id="A0A976SIE4"/>
<evidence type="ECO:0000313" key="2">
    <source>
        <dbReference type="Proteomes" id="UP000244811"/>
    </source>
</evidence>
<reference evidence="1" key="1">
    <citation type="submission" date="2022-07" db="EMBL/GenBank/DDBJ databases">
        <title>Evaluation of T. orientalis genome assembly methods using nanopore sequencing and analysis of variation between genomes.</title>
        <authorList>
            <person name="Yam J."/>
            <person name="Micallef M.L."/>
            <person name="Liu M."/>
            <person name="Djordjevic S.P."/>
            <person name="Bogema D.R."/>
            <person name="Jenkins C."/>
        </authorList>
    </citation>
    <scope>NUCLEOTIDE SEQUENCE</scope>
    <source>
        <strain evidence="1">Goon Nure</strain>
    </source>
</reference>
<evidence type="ECO:0000313" key="1">
    <source>
        <dbReference type="EMBL" id="UVC49444.1"/>
    </source>
</evidence>
<protein>
    <submittedName>
        <fullName evidence="1">Uncharacterized protein</fullName>
    </submittedName>
</protein>
<proteinExistence type="predicted"/>
<name>A0A976SIE4_THEOR</name>
<organism evidence="1 2">
    <name type="scientific">Theileria orientalis</name>
    <dbReference type="NCBI Taxonomy" id="68886"/>
    <lineage>
        <taxon>Eukaryota</taxon>
        <taxon>Sar</taxon>
        <taxon>Alveolata</taxon>
        <taxon>Apicomplexa</taxon>
        <taxon>Aconoidasida</taxon>
        <taxon>Piroplasmida</taxon>
        <taxon>Theileriidae</taxon>
        <taxon>Theileria</taxon>
    </lineage>
</organism>
<accession>A0A976SIE4</accession>